<dbReference type="GO" id="GO:0046394">
    <property type="term" value="P:carboxylic acid biosynthetic process"/>
    <property type="evidence" value="ECO:0007669"/>
    <property type="project" value="UniProtKB-ARBA"/>
</dbReference>
<gene>
    <name evidence="9" type="ORF">PVAR5_3240</name>
</gene>
<feature type="region of interest" description="Disordered" evidence="8">
    <location>
        <begin position="1"/>
        <end position="52"/>
    </location>
</feature>
<dbReference type="OrthoDB" id="823504at2759"/>
<keyword evidence="7" id="KW-0349">Heme</keyword>
<dbReference type="Pfam" id="PF03098">
    <property type="entry name" value="An_peroxidase"/>
    <property type="match status" value="2"/>
</dbReference>
<dbReference type="HOGENOM" id="CLU_002329_1_0_1"/>
<dbReference type="PANTHER" id="PTHR11903:SF13">
    <property type="entry name" value="LINOLEATE 10R-LIPOXYGENASE"/>
    <property type="match status" value="1"/>
</dbReference>
<dbReference type="Pfam" id="PF00067">
    <property type="entry name" value="p450"/>
    <property type="match status" value="1"/>
</dbReference>
<dbReference type="Gene3D" id="1.10.640.10">
    <property type="entry name" value="Haem peroxidase domain superfamily, animal type"/>
    <property type="match status" value="1"/>
</dbReference>
<dbReference type="GO" id="GO:0004601">
    <property type="term" value="F:peroxidase activity"/>
    <property type="evidence" value="ECO:0007669"/>
    <property type="project" value="UniProtKB-KW"/>
</dbReference>
<dbReference type="CDD" id="cd20612">
    <property type="entry name" value="CYP_LDS-like_C"/>
    <property type="match status" value="1"/>
</dbReference>
<dbReference type="CDD" id="cd09817">
    <property type="entry name" value="linoleate_diol_synthase_like"/>
    <property type="match status" value="1"/>
</dbReference>
<dbReference type="FunFam" id="1.10.630.10:FF:000058">
    <property type="entry name" value="Fatty acid oxygenase"/>
    <property type="match status" value="1"/>
</dbReference>
<dbReference type="GO" id="GO:0006631">
    <property type="term" value="P:fatty acid metabolic process"/>
    <property type="evidence" value="ECO:0007669"/>
    <property type="project" value="UniProtKB-ARBA"/>
</dbReference>
<dbReference type="SUPFAM" id="SSF48264">
    <property type="entry name" value="Cytochrome P450"/>
    <property type="match status" value="1"/>
</dbReference>
<evidence type="ECO:0000256" key="2">
    <source>
        <dbReference type="ARBA" id="ARBA00022559"/>
    </source>
</evidence>
<organism evidence="9 10">
    <name type="scientific">Byssochlamys spectabilis (strain No. 5 / NBRC 109023)</name>
    <name type="common">Paecilomyces variotii</name>
    <dbReference type="NCBI Taxonomy" id="1356009"/>
    <lineage>
        <taxon>Eukaryota</taxon>
        <taxon>Fungi</taxon>
        <taxon>Dikarya</taxon>
        <taxon>Ascomycota</taxon>
        <taxon>Pezizomycotina</taxon>
        <taxon>Eurotiomycetes</taxon>
        <taxon>Eurotiomycetidae</taxon>
        <taxon>Eurotiales</taxon>
        <taxon>Thermoascaceae</taxon>
        <taxon>Paecilomyces</taxon>
    </lineage>
</organism>
<feature type="binding site" description="axial binding residue" evidence="7">
    <location>
        <position position="420"/>
    </location>
    <ligand>
        <name>heme b</name>
        <dbReference type="ChEBI" id="CHEBI:60344"/>
    </ligand>
    <ligandPart>
        <name>Fe</name>
        <dbReference type="ChEBI" id="CHEBI:18248"/>
    </ligandPart>
</feature>
<dbReference type="GO" id="GO:0051213">
    <property type="term" value="F:dioxygenase activity"/>
    <property type="evidence" value="ECO:0007669"/>
    <property type="project" value="UniProtKB-KW"/>
</dbReference>
<keyword evidence="5" id="KW-0560">Oxidoreductase</keyword>
<evidence type="ECO:0000256" key="8">
    <source>
        <dbReference type="SAM" id="MobiDB-lite"/>
    </source>
</evidence>
<proteinExistence type="predicted"/>
<sequence>MMRRFSSTFKKSKGDNNTPKDNGAQVNGKSSKRSPRNSREEDHGVKRSEVSSTFEKYAQLIHASRRPLPTQSGDGTYLENDSSSGGLFQDLKSLGFKDINTLKDVMKSKAKGEYVDDKTMLMERIIQLVSGLPSNSKHRADLTNAFLDELWHSLPHPPLSFMGDEYAYRSADGSRNNPIIPWLGAANTPYARSIAPSTIQPGALPDPGLIFDSLFARQKFTPHPNKVSSLFFDWASLVIHDIFQTDHRNPHLSKTSAYLDLSTLYGDVKEEQDLMRTFQDGKLKPDCFSEPRLQAFPAACCVLLVMLNRFHNYVVEQLAVINENGRFTKPRDGLSPDEAKKAWAKYDEDLFQTGRLVTCGLYINIILYDYLRTIINLNRSNSTWCLDPRAKMDKQGGKETTPEGLGNQCSVEFNLAYRWHSATSAKDEEWTENVYKDLFGKPASEVSMQELLMGLGKYERNLDKDPSKRTFAHLQRQEDGKFKDEELVKILTDAIEDVAGSFGARNVPKALRSIEILGIQQARKWQVGSLNEFRKFFNLKPYETFEEINSDPEIADQLRHLYEHPDYVELYPGIVSEEAKYPMAPGVGIAPTYTISRAVLSDAVALVRGDRFYTIDHTPKNLTNWGWNEVAYDLNINQGCVFYKLMLRVFPQYFKPDSIYAHYPMTIPSENKVIMKNLGRESDYSWDRPALIPPRVNLTSYPAAKIVLENAKDFRVTWGEATGFLFGKGGLDFMLSGDTSFHAKQRETMSKSLYREQWHKHVKEFYEETTLRLLQEKSCKIAGINQVDITRDVGNLSHVHFASNIFSLPLKTKENPRGIFSEHEMYMIMAVIFTCIFFDLDPAKSFPLRHAARAVAQQLGKIVEANVKSVSATGFLSSFIDGLRRNNNALEDYGIHMIRRLLDSGLGVSEITWSQILPTAVAMVPNQSQVFTQILDYYLCDEGKIHLPDINRLAKENTPESDEKLLHYCMEGIRLNGTFGSYRESATHLTVDDDGRQVNIKPGDKVFVSFVGAARDPKVFPDPDEVRLDRPLDSYIHYGVGPHTCLGKEASQVALTAMLRVVGRLDNLRRAPGAQGQLKKIPRPGGFYIYMREDHGGYFIFPLSMKVHWDGDLPPVKRRSTSS</sequence>
<keyword evidence="3 7" id="KW-0479">Metal-binding</keyword>
<protein>
    <submittedName>
        <fullName evidence="9">Fatty acid oxygenase, putative</fullName>
    </submittedName>
</protein>
<dbReference type="InterPro" id="IPR001128">
    <property type="entry name" value="Cyt_P450"/>
</dbReference>
<dbReference type="InterPro" id="IPR034812">
    <property type="entry name" value="Ppo-like_N"/>
</dbReference>
<dbReference type="PANTHER" id="PTHR11903">
    <property type="entry name" value="PROSTAGLANDIN G/H SYNTHASE"/>
    <property type="match status" value="1"/>
</dbReference>
<keyword evidence="10" id="KW-1185">Reference proteome</keyword>
<dbReference type="GO" id="GO:0016705">
    <property type="term" value="F:oxidoreductase activity, acting on paired donors, with incorporation or reduction of molecular oxygen"/>
    <property type="evidence" value="ECO:0007669"/>
    <property type="project" value="InterPro"/>
</dbReference>
<dbReference type="AlphaFoldDB" id="V5G183"/>
<evidence type="ECO:0000313" key="10">
    <source>
        <dbReference type="Proteomes" id="UP000018001"/>
    </source>
</evidence>
<evidence type="ECO:0000256" key="1">
    <source>
        <dbReference type="ARBA" id="ARBA00011881"/>
    </source>
</evidence>
<dbReference type="SUPFAM" id="SSF48113">
    <property type="entry name" value="Heme-dependent peroxidases"/>
    <property type="match status" value="1"/>
</dbReference>
<feature type="compositionally biased region" description="Polar residues" evidence="8">
    <location>
        <begin position="1"/>
        <end position="29"/>
    </location>
</feature>
<dbReference type="GO" id="GO:0005506">
    <property type="term" value="F:iron ion binding"/>
    <property type="evidence" value="ECO:0007669"/>
    <property type="project" value="InterPro"/>
</dbReference>
<dbReference type="GO" id="GO:0020037">
    <property type="term" value="F:heme binding"/>
    <property type="evidence" value="ECO:0007669"/>
    <property type="project" value="InterPro"/>
</dbReference>
<keyword evidence="6 7" id="KW-0408">Iron</keyword>
<dbReference type="InterPro" id="IPR037120">
    <property type="entry name" value="Haem_peroxidase_sf_animal"/>
</dbReference>
<dbReference type="EMBL" id="BAUL01000096">
    <property type="protein sequence ID" value="GAD94612.1"/>
    <property type="molecule type" value="Genomic_DNA"/>
</dbReference>
<comment type="caution">
    <text evidence="9">The sequence shown here is derived from an EMBL/GenBank/DDBJ whole genome shotgun (WGS) entry which is preliminary data.</text>
</comment>
<name>V5G183_BYSSN</name>
<keyword evidence="2" id="KW-0575">Peroxidase</keyword>
<dbReference type="InParanoid" id="V5G183"/>
<dbReference type="InterPro" id="IPR019791">
    <property type="entry name" value="Haem_peroxidase_animal"/>
</dbReference>
<dbReference type="PRINTS" id="PR00457">
    <property type="entry name" value="ANPEROXIDASE"/>
</dbReference>
<dbReference type="Proteomes" id="UP000018001">
    <property type="component" value="Unassembled WGS sequence"/>
</dbReference>
<dbReference type="eggNOG" id="KOG2408">
    <property type="taxonomic scope" value="Eukaryota"/>
</dbReference>
<dbReference type="InterPro" id="IPR010255">
    <property type="entry name" value="Haem_peroxidase_sf"/>
</dbReference>
<dbReference type="Gene3D" id="1.10.630.10">
    <property type="entry name" value="Cytochrome P450"/>
    <property type="match status" value="1"/>
</dbReference>
<comment type="subunit">
    <text evidence="1">Homotetramer.</text>
</comment>
<dbReference type="InterPro" id="IPR050783">
    <property type="entry name" value="Oxylipin_biosynth_metab"/>
</dbReference>
<dbReference type="PROSITE" id="PS50292">
    <property type="entry name" value="PEROXIDASE_3"/>
    <property type="match status" value="1"/>
</dbReference>
<keyword evidence="4" id="KW-0223">Dioxygenase</keyword>
<dbReference type="FunFam" id="1.10.640.10:FF:000005">
    <property type="entry name" value="Fatty acid oxygenase"/>
    <property type="match status" value="1"/>
</dbReference>
<evidence type="ECO:0000256" key="6">
    <source>
        <dbReference type="ARBA" id="ARBA00023004"/>
    </source>
</evidence>
<evidence type="ECO:0000256" key="4">
    <source>
        <dbReference type="ARBA" id="ARBA00022964"/>
    </source>
</evidence>
<evidence type="ECO:0000256" key="5">
    <source>
        <dbReference type="ARBA" id="ARBA00023002"/>
    </source>
</evidence>
<feature type="compositionally biased region" description="Basic and acidic residues" evidence="8">
    <location>
        <begin position="37"/>
        <end position="49"/>
    </location>
</feature>
<dbReference type="GO" id="GO:0006979">
    <property type="term" value="P:response to oxidative stress"/>
    <property type="evidence" value="ECO:0007669"/>
    <property type="project" value="InterPro"/>
</dbReference>
<evidence type="ECO:0000256" key="7">
    <source>
        <dbReference type="PIRSR" id="PIRSR619791-2"/>
    </source>
</evidence>
<dbReference type="GO" id="GO:0004497">
    <property type="term" value="F:monooxygenase activity"/>
    <property type="evidence" value="ECO:0007669"/>
    <property type="project" value="InterPro"/>
</dbReference>
<evidence type="ECO:0000256" key="3">
    <source>
        <dbReference type="ARBA" id="ARBA00022723"/>
    </source>
</evidence>
<accession>V5G183</accession>
<evidence type="ECO:0000313" key="9">
    <source>
        <dbReference type="EMBL" id="GAD94612.1"/>
    </source>
</evidence>
<reference evidence="10" key="1">
    <citation type="journal article" date="2014" name="Genome Announc.">
        <title>Draft genome sequence of the formaldehyde-resistant fungus Byssochlamys spectabilis No. 5 (anamorph Paecilomyces variotii No. 5) (NBRC109023).</title>
        <authorList>
            <person name="Oka T."/>
            <person name="Ekino K."/>
            <person name="Fukuda K."/>
            <person name="Nomura Y."/>
        </authorList>
    </citation>
    <scope>NUCLEOTIDE SEQUENCE [LARGE SCALE GENOMIC DNA]</scope>
    <source>
        <strain evidence="10">No. 5 / NBRC 109023</strain>
    </source>
</reference>
<dbReference type="InterPro" id="IPR036396">
    <property type="entry name" value="Cyt_P450_sf"/>
</dbReference>